<evidence type="ECO:0000313" key="1">
    <source>
        <dbReference type="EMBL" id="BAN27644.1"/>
    </source>
</evidence>
<dbReference type="KEGG" id="buo:BRPE64_DCDS07080"/>
<reference evidence="1 2" key="2">
    <citation type="journal article" date="2018" name="Int. J. Syst. Evol. Microbiol.">
        <title>Burkholderia insecticola sp. nov., a gut symbiotic bacterium of the bean bug Riptortus pedestris.</title>
        <authorList>
            <person name="Takeshita K."/>
            <person name="Tamaki H."/>
            <person name="Ohbayashi T."/>
            <person name="Meng X.-Y."/>
            <person name="Sone T."/>
            <person name="Mitani Y."/>
            <person name="Peeters C."/>
            <person name="Kikuchi Y."/>
            <person name="Vandamme P."/>
        </authorList>
    </citation>
    <scope>NUCLEOTIDE SEQUENCE [LARGE SCALE GENOMIC DNA]</scope>
    <source>
        <strain evidence="1">RPE64</strain>
        <plasmid evidence="1 2">p1</plasmid>
    </source>
</reference>
<reference evidence="1 2" key="1">
    <citation type="journal article" date="2013" name="Genome Announc.">
        <title>Complete Genome Sequence of Burkholderia sp. Strain RPE64, Bacterial Symbiont of the Bean Bug Riptortus pedestris.</title>
        <authorList>
            <person name="Shibata T.F."/>
            <person name="Maeda T."/>
            <person name="Nikoh N."/>
            <person name="Yamaguchi K."/>
            <person name="Oshima K."/>
            <person name="Hattori M."/>
            <person name="Nishiyama T."/>
            <person name="Hasebe M."/>
            <person name="Fukatsu T."/>
            <person name="Kikuchi Y."/>
            <person name="Shigenobu S."/>
        </authorList>
    </citation>
    <scope>NUCLEOTIDE SEQUENCE [LARGE SCALE GENOMIC DNA]</scope>
    <source>
        <plasmid evidence="1 2">p1</plasmid>
    </source>
</reference>
<evidence type="ECO:0000313" key="2">
    <source>
        <dbReference type="Proteomes" id="UP000013966"/>
    </source>
</evidence>
<name>R4WSU0_9BURK</name>
<accession>R4WSU0</accession>
<protein>
    <submittedName>
        <fullName evidence="1">Uncharacterized protein</fullName>
    </submittedName>
</protein>
<proteinExistence type="predicted"/>
<sequence>MLLLVGGAVPVAELLFVLLGKPEFCVRPMPLSELVLPGVP</sequence>
<dbReference type="AlphaFoldDB" id="R4WSU0"/>
<dbReference type="EMBL" id="AP013061">
    <property type="protein sequence ID" value="BAN27644.1"/>
    <property type="molecule type" value="Genomic_DNA"/>
</dbReference>
<gene>
    <name evidence="1" type="ORF">BRPE64_DCDS07080</name>
</gene>
<organism evidence="1 2">
    <name type="scientific">Caballeronia insecticola</name>
    <dbReference type="NCBI Taxonomy" id="758793"/>
    <lineage>
        <taxon>Bacteria</taxon>
        <taxon>Pseudomonadati</taxon>
        <taxon>Pseudomonadota</taxon>
        <taxon>Betaproteobacteria</taxon>
        <taxon>Burkholderiales</taxon>
        <taxon>Burkholderiaceae</taxon>
        <taxon>Caballeronia</taxon>
    </lineage>
</organism>
<keyword evidence="1" id="KW-0614">Plasmid</keyword>
<dbReference type="Proteomes" id="UP000013966">
    <property type="component" value="Plasmid p1"/>
</dbReference>
<geneLocation type="plasmid" evidence="1 2">
    <name>p1</name>
</geneLocation>
<keyword evidence="2" id="KW-1185">Reference proteome</keyword>
<dbReference type="HOGENOM" id="CLU_3286169_0_0_4"/>